<dbReference type="AlphaFoldDB" id="A0AA38GM03"/>
<organism evidence="1 2">
    <name type="scientific">Taxus chinensis</name>
    <name type="common">Chinese yew</name>
    <name type="synonym">Taxus wallichiana var. chinensis</name>
    <dbReference type="NCBI Taxonomy" id="29808"/>
    <lineage>
        <taxon>Eukaryota</taxon>
        <taxon>Viridiplantae</taxon>
        <taxon>Streptophyta</taxon>
        <taxon>Embryophyta</taxon>
        <taxon>Tracheophyta</taxon>
        <taxon>Spermatophyta</taxon>
        <taxon>Pinopsida</taxon>
        <taxon>Pinidae</taxon>
        <taxon>Conifers II</taxon>
        <taxon>Cupressales</taxon>
        <taxon>Taxaceae</taxon>
        <taxon>Taxus</taxon>
    </lineage>
</organism>
<feature type="non-terminal residue" evidence="1">
    <location>
        <position position="54"/>
    </location>
</feature>
<feature type="non-terminal residue" evidence="1">
    <location>
        <position position="1"/>
    </location>
</feature>
<reference evidence="1 2" key="1">
    <citation type="journal article" date="2021" name="Nat. Plants">
        <title>The Taxus genome provides insights into paclitaxel biosynthesis.</title>
        <authorList>
            <person name="Xiong X."/>
            <person name="Gou J."/>
            <person name="Liao Q."/>
            <person name="Li Y."/>
            <person name="Zhou Q."/>
            <person name="Bi G."/>
            <person name="Li C."/>
            <person name="Du R."/>
            <person name="Wang X."/>
            <person name="Sun T."/>
            <person name="Guo L."/>
            <person name="Liang H."/>
            <person name="Lu P."/>
            <person name="Wu Y."/>
            <person name="Zhang Z."/>
            <person name="Ro D.K."/>
            <person name="Shang Y."/>
            <person name="Huang S."/>
            <person name="Yan J."/>
        </authorList>
    </citation>
    <scope>NUCLEOTIDE SEQUENCE [LARGE SCALE GENOMIC DNA]</scope>
    <source>
        <strain evidence="1">Ta-2019</strain>
    </source>
</reference>
<evidence type="ECO:0000313" key="1">
    <source>
        <dbReference type="EMBL" id="KAH9324193.1"/>
    </source>
</evidence>
<evidence type="ECO:0000313" key="2">
    <source>
        <dbReference type="Proteomes" id="UP000824469"/>
    </source>
</evidence>
<proteinExistence type="predicted"/>
<comment type="caution">
    <text evidence="1">The sequence shown here is derived from an EMBL/GenBank/DDBJ whole genome shotgun (WGS) entry which is preliminary data.</text>
</comment>
<sequence length="54" mass="5560">RIDNSLEDGEIGELVVKAAAAVGIVRLDVGEVVEVLVDGLIGEGEVGILEDTLT</sequence>
<keyword evidence="2" id="KW-1185">Reference proteome</keyword>
<gene>
    <name evidence="1" type="ORF">KI387_004371</name>
</gene>
<dbReference type="EMBL" id="JAHRHJ020000002">
    <property type="protein sequence ID" value="KAH9324193.1"/>
    <property type="molecule type" value="Genomic_DNA"/>
</dbReference>
<dbReference type="Proteomes" id="UP000824469">
    <property type="component" value="Unassembled WGS sequence"/>
</dbReference>
<accession>A0AA38GM03</accession>
<protein>
    <submittedName>
        <fullName evidence="1">Uncharacterized protein</fullName>
    </submittedName>
</protein>
<name>A0AA38GM03_TAXCH</name>